<dbReference type="InterPro" id="IPR017473">
    <property type="entry name" value="Undecaprenyl-P_gluc_Ptfrase"/>
</dbReference>
<evidence type="ECO:0000256" key="3">
    <source>
        <dbReference type="ARBA" id="ARBA00022679"/>
    </source>
</evidence>
<sequence length="484" mass="54163">MALSKRPHRSILKRRGSISTAVQAVVDVVAVMTLSLLLIQKHIGTVTTPYSVLLLLLAMVMVFAYNQFGVYRSNSSFTRKALTLFKAWSLTFGFLLVVGFVTKQTDVFSRLLLGQLFIAGYLLQVFLQYLSREIQIRVMVHALPAENVLIVGTGKLASYLQNKISGNPWLNQKVVGCLELPSAAQGSEARAGATLYESSDFASLKELNIIGPLDQMLSIIERHDVRTVYFAIPLGESDLIENLYFQLLDRHVSVHWVPDIFSLLLVNHSVREIAGLPVLTLSETPLTGTRLLLKALEDRILGLLILMVISPVLLIIAAAIKLDSQGPVFFRQARMGWSGRVFHIWKFRSMYVHQPEAGVIRQATRNDPRVTRVGAFLRKTSLDELPQVFNVLMGEMSLVGPRPHAVQHDELYSKGINAYFARHNIKPGITGLAQVRGLRGETTDIERMQARIEADIEYINNWSLWLDFSILLRTLGALTGKNAY</sequence>
<dbReference type="RefSeq" id="WP_133156609.1">
    <property type="nucleotide sequence ID" value="NZ_CP037867.1"/>
</dbReference>
<dbReference type="InterPro" id="IPR017475">
    <property type="entry name" value="EPS_sugar_tfrase"/>
</dbReference>
<keyword evidence="6 7" id="KW-0472">Membrane</keyword>
<dbReference type="EC" id="2.7.8.31" evidence="9"/>
<dbReference type="NCBIfam" id="TIGR03025">
    <property type="entry name" value="EPS_sugtrans"/>
    <property type="match status" value="1"/>
</dbReference>
<keyword evidence="5 7" id="KW-1133">Transmembrane helix</keyword>
<evidence type="ECO:0000256" key="1">
    <source>
        <dbReference type="ARBA" id="ARBA00004141"/>
    </source>
</evidence>
<reference evidence="9 10" key="1">
    <citation type="submission" date="2019-03" db="EMBL/GenBank/DDBJ databases">
        <authorList>
            <person name="Sebastian G."/>
            <person name="Baumann P."/>
            <person name="Ruckert C."/>
            <person name="Kalinowski J."/>
            <person name="Nebel B."/>
            <person name="Takors R."/>
            <person name="Blombach B."/>
        </authorList>
    </citation>
    <scope>NUCLEOTIDE SEQUENCE [LARGE SCALE GENOMIC DNA]</scope>
    <source>
        <strain evidence="9 10">DSM 1084</strain>
    </source>
</reference>
<organism evidence="9 10">
    <name type="scientific">Hydrogenophaga pseudoflava</name>
    <name type="common">Pseudomonas carboxydoflava</name>
    <dbReference type="NCBI Taxonomy" id="47421"/>
    <lineage>
        <taxon>Bacteria</taxon>
        <taxon>Pseudomonadati</taxon>
        <taxon>Pseudomonadota</taxon>
        <taxon>Betaproteobacteria</taxon>
        <taxon>Burkholderiales</taxon>
        <taxon>Comamonadaceae</taxon>
        <taxon>Hydrogenophaga</taxon>
    </lineage>
</organism>
<feature type="transmembrane region" description="Helical" evidence="7">
    <location>
        <begin position="83"/>
        <end position="101"/>
    </location>
</feature>
<evidence type="ECO:0000256" key="2">
    <source>
        <dbReference type="ARBA" id="ARBA00006464"/>
    </source>
</evidence>
<comment type="subcellular location">
    <subcellularLocation>
        <location evidence="1">Membrane</location>
        <topology evidence="1">Multi-pass membrane protein</topology>
    </subcellularLocation>
</comment>
<dbReference type="AlphaFoldDB" id="A0A4P6X3E6"/>
<dbReference type="GO" id="GO:0089702">
    <property type="term" value="F:undecaprenyl-phosphate glucose phosphotransferase activity"/>
    <property type="evidence" value="ECO:0007669"/>
    <property type="project" value="UniProtKB-EC"/>
</dbReference>
<feature type="transmembrane region" description="Helical" evidence="7">
    <location>
        <begin position="51"/>
        <end position="71"/>
    </location>
</feature>
<evidence type="ECO:0000259" key="8">
    <source>
        <dbReference type="Pfam" id="PF02397"/>
    </source>
</evidence>
<feature type="transmembrane region" description="Helical" evidence="7">
    <location>
        <begin position="107"/>
        <end position="127"/>
    </location>
</feature>
<feature type="transmembrane region" description="Helical" evidence="7">
    <location>
        <begin position="300"/>
        <end position="320"/>
    </location>
</feature>
<dbReference type="KEGG" id="hpse:HPF_10990"/>
<keyword evidence="4 7" id="KW-0812">Transmembrane</keyword>
<evidence type="ECO:0000313" key="10">
    <source>
        <dbReference type="Proteomes" id="UP000293912"/>
    </source>
</evidence>
<dbReference type="PANTHER" id="PTHR30576:SF0">
    <property type="entry name" value="UNDECAPRENYL-PHOSPHATE N-ACETYLGALACTOSAMINYL 1-PHOSPHATE TRANSFERASE-RELATED"/>
    <property type="match status" value="1"/>
</dbReference>
<dbReference type="Pfam" id="PF02397">
    <property type="entry name" value="Bac_transf"/>
    <property type="match status" value="1"/>
</dbReference>
<evidence type="ECO:0000256" key="4">
    <source>
        <dbReference type="ARBA" id="ARBA00022692"/>
    </source>
</evidence>
<dbReference type="PANTHER" id="PTHR30576">
    <property type="entry name" value="COLANIC BIOSYNTHESIS UDP-GLUCOSE LIPID CARRIER TRANSFERASE"/>
    <property type="match status" value="1"/>
</dbReference>
<accession>A0A4P6X3E6</accession>
<protein>
    <submittedName>
        <fullName evidence="9">UDP-glucose:undecaprenyl-phosphate glucose-1-phosphate transferase</fullName>
        <ecNumber evidence="9">2.7.8.31</ecNumber>
    </submittedName>
</protein>
<dbReference type="GO" id="GO:0016020">
    <property type="term" value="C:membrane"/>
    <property type="evidence" value="ECO:0007669"/>
    <property type="project" value="UniProtKB-SubCell"/>
</dbReference>
<dbReference type="Pfam" id="PF13727">
    <property type="entry name" value="CoA_binding_3"/>
    <property type="match status" value="1"/>
</dbReference>
<keyword evidence="10" id="KW-1185">Reference proteome</keyword>
<gene>
    <name evidence="9" type="primary">gumD</name>
    <name evidence="9" type="ORF">HPF_10990</name>
</gene>
<evidence type="ECO:0000256" key="6">
    <source>
        <dbReference type="ARBA" id="ARBA00023136"/>
    </source>
</evidence>
<name>A0A4P6X3E6_HYDPS</name>
<keyword evidence="3 9" id="KW-0808">Transferase</keyword>
<dbReference type="InterPro" id="IPR003362">
    <property type="entry name" value="Bact_transf"/>
</dbReference>
<feature type="domain" description="Bacterial sugar transferase" evidence="8">
    <location>
        <begin position="294"/>
        <end position="477"/>
    </location>
</feature>
<evidence type="ECO:0000313" key="9">
    <source>
        <dbReference type="EMBL" id="QBM28214.1"/>
    </source>
</evidence>
<dbReference type="Gene3D" id="3.40.50.720">
    <property type="entry name" value="NAD(P)-binding Rossmann-like Domain"/>
    <property type="match status" value="1"/>
</dbReference>
<comment type="similarity">
    <text evidence="2">Belongs to the bacterial sugar transferase family.</text>
</comment>
<dbReference type="EMBL" id="CP037867">
    <property type="protein sequence ID" value="QBM28214.1"/>
    <property type="molecule type" value="Genomic_DNA"/>
</dbReference>
<dbReference type="NCBIfam" id="TIGR03023">
    <property type="entry name" value="WcaJ_sugtrans"/>
    <property type="match status" value="1"/>
</dbReference>
<feature type="transmembrane region" description="Helical" evidence="7">
    <location>
        <begin position="21"/>
        <end position="39"/>
    </location>
</feature>
<proteinExistence type="inferred from homology"/>
<evidence type="ECO:0000256" key="5">
    <source>
        <dbReference type="ARBA" id="ARBA00022989"/>
    </source>
</evidence>
<evidence type="ECO:0000256" key="7">
    <source>
        <dbReference type="SAM" id="Phobius"/>
    </source>
</evidence>
<dbReference type="Proteomes" id="UP000293912">
    <property type="component" value="Chromosome"/>
</dbReference>